<evidence type="ECO:0000313" key="2">
    <source>
        <dbReference type="EMBL" id="KAF4036513.1"/>
    </source>
</evidence>
<keyword evidence="3" id="KW-1185">Reference proteome</keyword>
<sequence length="43" mass="4925">MESSDEELERCASDREDEALMLLILWLLIKVVAAAFAIRSSIW</sequence>
<evidence type="ECO:0000313" key="3">
    <source>
        <dbReference type="Proteomes" id="UP000602510"/>
    </source>
</evidence>
<reference evidence="2" key="1">
    <citation type="submission" date="2020-04" db="EMBL/GenBank/DDBJ databases">
        <title>Hybrid Assembly of Korean Phytophthora infestans isolates.</title>
        <authorList>
            <person name="Prokchorchik M."/>
            <person name="Lee Y."/>
            <person name="Seo J."/>
            <person name="Cho J.-H."/>
            <person name="Park Y.-E."/>
            <person name="Jang D.-C."/>
            <person name="Im J.-S."/>
            <person name="Choi J.-G."/>
            <person name="Park H.-J."/>
            <person name="Lee G.-B."/>
            <person name="Lee Y.-G."/>
            <person name="Hong S.-Y."/>
            <person name="Cho K."/>
            <person name="Sohn K.H."/>
        </authorList>
    </citation>
    <scope>NUCLEOTIDE SEQUENCE</scope>
    <source>
        <strain evidence="2">KR_1_A1</strain>
    </source>
</reference>
<dbReference type="EMBL" id="WSZM01000264">
    <property type="protein sequence ID" value="KAF4036513.1"/>
    <property type="molecule type" value="Genomic_DNA"/>
</dbReference>
<feature type="transmembrane region" description="Helical" evidence="1">
    <location>
        <begin position="20"/>
        <end position="38"/>
    </location>
</feature>
<proteinExistence type="predicted"/>
<gene>
    <name evidence="2" type="ORF">GN244_ATG11219</name>
</gene>
<dbReference type="Proteomes" id="UP000602510">
    <property type="component" value="Unassembled WGS sequence"/>
</dbReference>
<protein>
    <submittedName>
        <fullName evidence="2">Uncharacterized protein</fullName>
    </submittedName>
</protein>
<evidence type="ECO:0000256" key="1">
    <source>
        <dbReference type="SAM" id="Phobius"/>
    </source>
</evidence>
<comment type="caution">
    <text evidence="2">The sequence shown here is derived from an EMBL/GenBank/DDBJ whole genome shotgun (WGS) entry which is preliminary data.</text>
</comment>
<accession>A0A833WBK4</accession>
<keyword evidence="1" id="KW-0472">Membrane</keyword>
<dbReference type="AlphaFoldDB" id="A0A833WBK4"/>
<name>A0A833WBK4_PHYIN</name>
<keyword evidence="1" id="KW-0812">Transmembrane</keyword>
<keyword evidence="1" id="KW-1133">Transmembrane helix</keyword>
<organism evidence="2 3">
    <name type="scientific">Phytophthora infestans</name>
    <name type="common">Potato late blight agent</name>
    <name type="synonym">Botrytis infestans</name>
    <dbReference type="NCBI Taxonomy" id="4787"/>
    <lineage>
        <taxon>Eukaryota</taxon>
        <taxon>Sar</taxon>
        <taxon>Stramenopiles</taxon>
        <taxon>Oomycota</taxon>
        <taxon>Peronosporomycetes</taxon>
        <taxon>Peronosporales</taxon>
        <taxon>Peronosporaceae</taxon>
        <taxon>Phytophthora</taxon>
    </lineage>
</organism>